<sequence length="399" mass="41792">MPADLYERIGTSFGKLPTYQKKPILLADDSLWKACPFLKGVRVSGGGGGRDGLGRGSNARAVDDLVKKIIATGVVEEIIAGSGGETSEVIAGRPAGDWAETLYVVSLTYQGVSYWLRIRDQKEGWVILAAEKGVGQPTFWSSKRVVLFALLLLISAVGYYFEFGGALSPSNRESNGRDGGGGHSSNPTVFEAYGGGRGSDDGDIGQNAVGTIPSGQGEKAEGNMGQNGVGTLPSDQGEDAGMDVGQHPVGTIPSDQGEVSGMNADHADVSTIPSKQGGKAGSMTPPSTVGTLPSDQKGQTGVSKVQLGSPDQKGEYPKAAPTNTQQGSRQGAQPTVPAQSAKQPTQPGNPGSPLLPYQPKSTSPSDWTQEKVKLQKEIDRLMQENEQLRNSLKQLQKTP</sequence>
<keyword evidence="1" id="KW-0175">Coiled coil</keyword>
<accession>A0ABS4GUP7</accession>
<name>A0ABS4GUP7_9BACL</name>
<evidence type="ECO:0000313" key="4">
    <source>
        <dbReference type="EMBL" id="MBP1933993.1"/>
    </source>
</evidence>
<feature type="region of interest" description="Disordered" evidence="2">
    <location>
        <begin position="171"/>
        <end position="370"/>
    </location>
</feature>
<protein>
    <submittedName>
        <fullName evidence="4">Uncharacterized protein</fullName>
    </submittedName>
</protein>
<keyword evidence="3" id="KW-1133">Transmembrane helix</keyword>
<evidence type="ECO:0000256" key="1">
    <source>
        <dbReference type="SAM" id="Coils"/>
    </source>
</evidence>
<keyword evidence="3" id="KW-0472">Membrane</keyword>
<keyword evidence="3" id="KW-0812">Transmembrane</keyword>
<feature type="compositionally biased region" description="Polar residues" evidence="2">
    <location>
        <begin position="321"/>
        <end position="349"/>
    </location>
</feature>
<reference evidence="4 5" key="1">
    <citation type="submission" date="2021-03" db="EMBL/GenBank/DDBJ databases">
        <title>Genomic Encyclopedia of Type Strains, Phase IV (KMG-IV): sequencing the most valuable type-strain genomes for metagenomic binning, comparative biology and taxonomic classification.</title>
        <authorList>
            <person name="Goeker M."/>
        </authorList>
    </citation>
    <scope>NUCLEOTIDE SEQUENCE [LARGE SCALE GENOMIC DNA]</scope>
    <source>
        <strain evidence="4 5">DSM 24738</strain>
    </source>
</reference>
<feature type="transmembrane region" description="Helical" evidence="3">
    <location>
        <begin position="145"/>
        <end position="161"/>
    </location>
</feature>
<dbReference type="RefSeq" id="WP_209812005.1">
    <property type="nucleotide sequence ID" value="NZ_JAGGKT010000015.1"/>
</dbReference>
<dbReference type="Proteomes" id="UP001519343">
    <property type="component" value="Unassembled WGS sequence"/>
</dbReference>
<evidence type="ECO:0000256" key="3">
    <source>
        <dbReference type="SAM" id="Phobius"/>
    </source>
</evidence>
<keyword evidence="5" id="KW-1185">Reference proteome</keyword>
<gene>
    <name evidence="4" type="ORF">J2Z37_004010</name>
</gene>
<feature type="compositionally biased region" description="Polar residues" evidence="2">
    <location>
        <begin position="284"/>
        <end position="303"/>
    </location>
</feature>
<evidence type="ECO:0000313" key="5">
    <source>
        <dbReference type="Proteomes" id="UP001519343"/>
    </source>
</evidence>
<evidence type="ECO:0000256" key="2">
    <source>
        <dbReference type="SAM" id="MobiDB-lite"/>
    </source>
</evidence>
<dbReference type="EMBL" id="JAGGKT010000015">
    <property type="protein sequence ID" value="MBP1933993.1"/>
    <property type="molecule type" value="Genomic_DNA"/>
</dbReference>
<comment type="caution">
    <text evidence="4">The sequence shown here is derived from an EMBL/GenBank/DDBJ whole genome shotgun (WGS) entry which is preliminary data.</text>
</comment>
<organism evidence="4 5">
    <name type="scientific">Ammoniphilus resinae</name>
    <dbReference type="NCBI Taxonomy" id="861532"/>
    <lineage>
        <taxon>Bacteria</taxon>
        <taxon>Bacillati</taxon>
        <taxon>Bacillota</taxon>
        <taxon>Bacilli</taxon>
        <taxon>Bacillales</taxon>
        <taxon>Paenibacillaceae</taxon>
        <taxon>Aneurinibacillus group</taxon>
        <taxon>Ammoniphilus</taxon>
    </lineage>
</organism>
<proteinExistence type="predicted"/>
<feature type="coiled-coil region" evidence="1">
    <location>
        <begin position="371"/>
        <end position="398"/>
    </location>
</feature>